<comment type="caution">
    <text evidence="1">The sequence shown here is derived from an EMBL/GenBank/DDBJ whole genome shotgun (WGS) entry which is preliminary data.</text>
</comment>
<dbReference type="AlphaFoldDB" id="A0A8J2UHG0"/>
<proteinExistence type="predicted"/>
<organism evidence="1 2">
    <name type="scientific">Puia dinghuensis</name>
    <dbReference type="NCBI Taxonomy" id="1792502"/>
    <lineage>
        <taxon>Bacteria</taxon>
        <taxon>Pseudomonadati</taxon>
        <taxon>Bacteroidota</taxon>
        <taxon>Chitinophagia</taxon>
        <taxon>Chitinophagales</taxon>
        <taxon>Chitinophagaceae</taxon>
        <taxon>Puia</taxon>
    </lineage>
</organism>
<dbReference type="Proteomes" id="UP000607559">
    <property type="component" value="Unassembled WGS sequence"/>
</dbReference>
<sequence length="218" mass="25307">MMKLNDVTKSLIAGMTDSLQGVGFQLDVEDKSFQRVIPGGKQIFYLIVNQRKPQIIVEPWWGIRLDKIVDIYHHITLKKEEFFPDTYVFENNLGGLIYYMDKGSDPAVKSMKFVIESPADVDTLVKVIPIRFKQYVLPYFNENSSVERADALLNEHPRDLSPHNWIYPLKATMGLIAARLVKNPDYYQLRSIYEEELAEANPTNKEEFEKLKVYLETI</sequence>
<accession>A0A8J2UHG0</accession>
<name>A0A8J2UHG0_9BACT</name>
<evidence type="ECO:0008006" key="3">
    <source>
        <dbReference type="Google" id="ProtNLM"/>
    </source>
</evidence>
<dbReference type="RefSeq" id="WP_188936389.1">
    <property type="nucleotide sequence ID" value="NZ_BMJC01000005.1"/>
</dbReference>
<dbReference type="EMBL" id="BMJC01000005">
    <property type="protein sequence ID" value="GGB17592.1"/>
    <property type="molecule type" value="Genomic_DNA"/>
</dbReference>
<evidence type="ECO:0000313" key="1">
    <source>
        <dbReference type="EMBL" id="GGB17592.1"/>
    </source>
</evidence>
<reference evidence="1" key="2">
    <citation type="submission" date="2020-09" db="EMBL/GenBank/DDBJ databases">
        <authorList>
            <person name="Sun Q."/>
            <person name="Zhou Y."/>
        </authorList>
    </citation>
    <scope>NUCLEOTIDE SEQUENCE</scope>
    <source>
        <strain evidence="1">CGMCC 1.15448</strain>
    </source>
</reference>
<keyword evidence="2" id="KW-1185">Reference proteome</keyword>
<gene>
    <name evidence="1" type="ORF">GCM10011511_46730</name>
</gene>
<evidence type="ECO:0000313" key="2">
    <source>
        <dbReference type="Proteomes" id="UP000607559"/>
    </source>
</evidence>
<reference evidence="1" key="1">
    <citation type="journal article" date="2014" name="Int. J. Syst. Evol. Microbiol.">
        <title>Complete genome sequence of Corynebacterium casei LMG S-19264T (=DSM 44701T), isolated from a smear-ripened cheese.</title>
        <authorList>
            <consortium name="US DOE Joint Genome Institute (JGI-PGF)"/>
            <person name="Walter F."/>
            <person name="Albersmeier A."/>
            <person name="Kalinowski J."/>
            <person name="Ruckert C."/>
        </authorList>
    </citation>
    <scope>NUCLEOTIDE SEQUENCE</scope>
    <source>
        <strain evidence="1">CGMCC 1.15448</strain>
    </source>
</reference>
<protein>
    <recommendedName>
        <fullName evidence="3">DUF4304 domain-containing protein</fullName>
    </recommendedName>
</protein>